<dbReference type="GO" id="GO:1990547">
    <property type="term" value="P:mitochondrial phosphate ion transmembrane transport"/>
    <property type="evidence" value="ECO:0007669"/>
    <property type="project" value="InterPro"/>
</dbReference>
<comment type="subcellular location">
    <subcellularLocation>
        <location evidence="1">Mitochondrion inner membrane</location>
        <topology evidence="1">Multi-pass membrane protein</topology>
    </subcellularLocation>
</comment>
<keyword evidence="8" id="KW-0496">Mitochondrion</keyword>
<proteinExistence type="inferred from homology"/>
<keyword evidence="13" id="KW-1185">Reference proteome</keyword>
<feature type="repeat" description="Solcar" evidence="10">
    <location>
        <begin position="38"/>
        <end position="122"/>
    </location>
</feature>
<evidence type="ECO:0000256" key="8">
    <source>
        <dbReference type="ARBA" id="ARBA00023128"/>
    </source>
</evidence>
<organism evidence="12 13">
    <name type="scientific">Ceratodon purpureus</name>
    <name type="common">Fire moss</name>
    <name type="synonym">Dicranum purpureum</name>
    <dbReference type="NCBI Taxonomy" id="3225"/>
    <lineage>
        <taxon>Eukaryota</taxon>
        <taxon>Viridiplantae</taxon>
        <taxon>Streptophyta</taxon>
        <taxon>Embryophyta</taxon>
        <taxon>Bryophyta</taxon>
        <taxon>Bryophytina</taxon>
        <taxon>Bryopsida</taxon>
        <taxon>Dicranidae</taxon>
        <taxon>Pseudoditrichales</taxon>
        <taxon>Ditrichaceae</taxon>
        <taxon>Ceratodon</taxon>
    </lineage>
</organism>
<dbReference type="Pfam" id="PF00153">
    <property type="entry name" value="Mito_carr"/>
    <property type="match status" value="2"/>
</dbReference>
<dbReference type="InterPro" id="IPR023395">
    <property type="entry name" value="MCP_dom_sf"/>
</dbReference>
<dbReference type="PROSITE" id="PS50920">
    <property type="entry name" value="SOLCAR"/>
    <property type="match status" value="2"/>
</dbReference>
<evidence type="ECO:0000256" key="5">
    <source>
        <dbReference type="ARBA" id="ARBA00022737"/>
    </source>
</evidence>
<evidence type="ECO:0000313" key="12">
    <source>
        <dbReference type="EMBL" id="KAG0576496.1"/>
    </source>
</evidence>
<dbReference type="AlphaFoldDB" id="A0A8T0I024"/>
<comment type="similarity">
    <text evidence="2 11">Belongs to the mitochondrial carrier (TC 2.A.29) family.</text>
</comment>
<dbReference type="EMBL" id="CM026425">
    <property type="protein sequence ID" value="KAG0576497.1"/>
    <property type="molecule type" value="Genomic_DNA"/>
</dbReference>
<evidence type="ECO:0000256" key="10">
    <source>
        <dbReference type="PROSITE-ProRule" id="PRU00282"/>
    </source>
</evidence>
<keyword evidence="4 10" id="KW-0812">Transmembrane</keyword>
<evidence type="ECO:0000256" key="1">
    <source>
        <dbReference type="ARBA" id="ARBA00004448"/>
    </source>
</evidence>
<dbReference type="GO" id="GO:0005315">
    <property type="term" value="F:phosphate transmembrane transporter activity"/>
    <property type="evidence" value="ECO:0007669"/>
    <property type="project" value="InterPro"/>
</dbReference>
<reference evidence="12" key="1">
    <citation type="submission" date="2020-06" db="EMBL/GenBank/DDBJ databases">
        <title>WGS assembly of Ceratodon purpureus strain R40.</title>
        <authorList>
            <person name="Carey S.B."/>
            <person name="Jenkins J."/>
            <person name="Shu S."/>
            <person name="Lovell J.T."/>
            <person name="Sreedasyam A."/>
            <person name="Maumus F."/>
            <person name="Tiley G.P."/>
            <person name="Fernandez-Pozo N."/>
            <person name="Barry K."/>
            <person name="Chen C."/>
            <person name="Wang M."/>
            <person name="Lipzen A."/>
            <person name="Daum C."/>
            <person name="Saski C.A."/>
            <person name="Payton A.C."/>
            <person name="Mcbreen J.C."/>
            <person name="Conrad R.E."/>
            <person name="Kollar L.M."/>
            <person name="Olsson S."/>
            <person name="Huttunen S."/>
            <person name="Landis J.B."/>
            <person name="Wickett N.J."/>
            <person name="Johnson M.G."/>
            <person name="Rensing S.A."/>
            <person name="Grimwood J."/>
            <person name="Schmutz J."/>
            <person name="Mcdaniel S.F."/>
        </authorList>
    </citation>
    <scope>NUCLEOTIDE SEQUENCE</scope>
    <source>
        <strain evidence="12">R40</strain>
    </source>
</reference>
<dbReference type="EMBL" id="CM026425">
    <property type="protein sequence ID" value="KAG0576494.1"/>
    <property type="molecule type" value="Genomic_DNA"/>
</dbReference>
<gene>
    <name evidence="12" type="ORF">KC19_5G084400</name>
</gene>
<feature type="repeat" description="Solcar" evidence="10">
    <location>
        <begin position="135"/>
        <end position="217"/>
    </location>
</feature>
<evidence type="ECO:0000256" key="2">
    <source>
        <dbReference type="ARBA" id="ARBA00006375"/>
    </source>
</evidence>
<evidence type="ECO:0000256" key="9">
    <source>
        <dbReference type="ARBA" id="ARBA00023136"/>
    </source>
</evidence>
<evidence type="ECO:0000256" key="7">
    <source>
        <dbReference type="ARBA" id="ARBA00022989"/>
    </source>
</evidence>
<keyword evidence="5" id="KW-0677">Repeat</keyword>
<protein>
    <submittedName>
        <fullName evidence="12">Uncharacterized protein</fullName>
    </submittedName>
</protein>
<evidence type="ECO:0000256" key="11">
    <source>
        <dbReference type="RuleBase" id="RU000488"/>
    </source>
</evidence>
<evidence type="ECO:0000256" key="4">
    <source>
        <dbReference type="ARBA" id="ARBA00022692"/>
    </source>
</evidence>
<keyword evidence="6" id="KW-0999">Mitochondrion inner membrane</keyword>
<dbReference type="PANTHER" id="PTHR45671:SF4">
    <property type="entry name" value="MITOCHONDRIAL PHOSPHATE CARRIER PROTEIN 1, MITOCHONDRIAL"/>
    <property type="match status" value="1"/>
</dbReference>
<evidence type="ECO:0000313" key="13">
    <source>
        <dbReference type="Proteomes" id="UP000822688"/>
    </source>
</evidence>
<dbReference type="FunFam" id="1.50.40.10:FF:000046">
    <property type="entry name" value="Phosphate carrier protein, mitochondrial"/>
    <property type="match status" value="1"/>
</dbReference>
<dbReference type="SUPFAM" id="SSF103506">
    <property type="entry name" value="Mitochondrial carrier"/>
    <property type="match status" value="1"/>
</dbReference>
<dbReference type="PANTHER" id="PTHR45671">
    <property type="entry name" value="SOLUTE CARRIER FAMILY 25 (MITOCHONDRIAL CARRIER PHOSPHATE CARRIER), MEMBER 3, LIKE-RELATED-RELATED"/>
    <property type="match status" value="1"/>
</dbReference>
<dbReference type="InterPro" id="IPR018108">
    <property type="entry name" value="MCP_transmembrane"/>
</dbReference>
<evidence type="ECO:0000256" key="6">
    <source>
        <dbReference type="ARBA" id="ARBA00022792"/>
    </source>
</evidence>
<keyword evidence="3 11" id="KW-0813">Transport</keyword>
<evidence type="ECO:0000256" key="3">
    <source>
        <dbReference type="ARBA" id="ARBA00022448"/>
    </source>
</evidence>
<accession>A0A8T0I024</accession>
<keyword evidence="7" id="KW-1133">Transmembrane helix</keyword>
<dbReference type="EMBL" id="CM026425">
    <property type="protein sequence ID" value="KAG0576496.1"/>
    <property type="molecule type" value="Genomic_DNA"/>
</dbReference>
<dbReference type="GO" id="GO:0005743">
    <property type="term" value="C:mitochondrial inner membrane"/>
    <property type="evidence" value="ECO:0007669"/>
    <property type="project" value="UniProtKB-SubCell"/>
</dbReference>
<dbReference type="EMBL" id="CM026425">
    <property type="protein sequence ID" value="KAG0576495.1"/>
    <property type="molecule type" value="Genomic_DNA"/>
</dbReference>
<dbReference type="Proteomes" id="UP000822688">
    <property type="component" value="Chromosome 5"/>
</dbReference>
<name>A0A8T0I024_CERPU</name>
<sequence length="332" mass="36531">MDCQARVLESENRVERLNMEQTWGAQVATKKLELFSNKYYAACAFSGMVSTGSVHLLVTPFDMLKVNMQANPSKYTSVLSSAGIIYSEQGLRGVWKGWGSKLYGYSAQGACKFGLYEYFKKFYSDVAGPDFTRANKTSIYVASSLSAQIIADTALCPFESIKVRVQRGYARGLMDGFPRLYRAEGLTGLYKGLLPLWGRNLPFAMLMFSTFEHSVDFLYGNVIRRPKNECSKGTQLGVTCIAGYMSGVTGTIISNPADNMITAINNRKGISYMQAAKSIGVVGLFTRSLPLRVMLVGPLVTAQWFCYDTIKVLVGLPTSGGVEHLIEAQDSK</sequence>
<comment type="caution">
    <text evidence="12">The sequence shown here is derived from an EMBL/GenBank/DDBJ whole genome shotgun (WGS) entry which is preliminary data.</text>
</comment>
<keyword evidence="9 10" id="KW-0472">Membrane</keyword>
<dbReference type="Gene3D" id="1.50.40.10">
    <property type="entry name" value="Mitochondrial carrier domain"/>
    <property type="match status" value="1"/>
</dbReference>
<dbReference type="InterPro" id="IPR044677">
    <property type="entry name" value="SLC25A3/Pic2/Mir1-like"/>
</dbReference>